<evidence type="ECO:0000256" key="13">
    <source>
        <dbReference type="SAM" id="MobiDB-lite"/>
    </source>
</evidence>
<dbReference type="GO" id="GO:0005254">
    <property type="term" value="F:chloride channel activity"/>
    <property type="evidence" value="ECO:0007669"/>
    <property type="project" value="UniProtKB-KW"/>
</dbReference>
<proteinExistence type="inferred from homology"/>
<feature type="transmembrane region" description="Helical" evidence="14">
    <location>
        <begin position="643"/>
        <end position="664"/>
    </location>
</feature>
<evidence type="ECO:0000256" key="10">
    <source>
        <dbReference type="ARBA" id="ARBA00023180"/>
    </source>
</evidence>
<feature type="transmembrane region" description="Helical" evidence="14">
    <location>
        <begin position="702"/>
        <end position="724"/>
    </location>
</feature>
<evidence type="ECO:0000256" key="2">
    <source>
        <dbReference type="ARBA" id="ARBA00009849"/>
    </source>
</evidence>
<feature type="transmembrane region" description="Helical" evidence="14">
    <location>
        <begin position="425"/>
        <end position="452"/>
    </location>
</feature>
<evidence type="ECO:0000256" key="1">
    <source>
        <dbReference type="ARBA" id="ARBA00004651"/>
    </source>
</evidence>
<evidence type="ECO:0000256" key="7">
    <source>
        <dbReference type="ARBA" id="ARBA00023065"/>
    </source>
</evidence>
<evidence type="ECO:0000256" key="3">
    <source>
        <dbReference type="ARBA" id="ARBA00022448"/>
    </source>
</evidence>
<keyword evidence="12" id="KW-0407">Ion channel</keyword>
<keyword evidence="10" id="KW-0325">Glycoprotein</keyword>
<feature type="transmembrane region" description="Helical" evidence="14">
    <location>
        <begin position="55"/>
        <end position="80"/>
    </location>
</feature>
<feature type="transmembrane region" description="Helical" evidence="14">
    <location>
        <begin position="473"/>
        <end position="496"/>
    </location>
</feature>
<sequence>MGQLSELPIDPATSGGYTPEPYSLTESVLALSSVPRFTSSQCTEDLFDSNLRDEYLVGLISGSIFILCLYLIWTLVLLVLKCLGPKRAGCASGTPVEPSKPVNARNATGSRLRRFNPYEEGADEEFLAEVAEERKGVAAVASKDEGGGSGNIGEYGGIGDDGDGIYEAAHRARYGPSGGTYTTADFGGMGAAGDASLFHFTDTATSELAFGEEAQPGKGTVAPFVDEADADVEEFDDEHDCKEALVEWEKKKKRYGRRMTVTRVLFLFSGCAVITASSLFYAKGILGLTNTIGSVQKGLTYTHDLLMQAHDLTADFIQAQSAVLKRRAEFDTAQNSCPSLFDEQPIIALPPGVDGNGTIPPSDNVTAIVDEAADAVRGAIQNASLRLESVGDQLVGTAVDLQNGFKDAALEVNQIQEQLENLKPYIWASLSFAIMMDLIILVFMCCVLAAWCDCKCNASCFMRFIQNGLCMPLLLIFVFLSWILASVFLVVAVGAADFCVAPDVHVTDVLEKMRADILAPGSEANFVITIVYDLILYYVRQCRVDYYPESVNDDVQDFAALVGEAANSFDVFLDSVSSGDNLDEICGDYGALVISNVANLLHTQLHVVWDVLLGILDLLGCHNFNPIYNSISHDAICVNGQGALAWIFATSMCIAIFSMSMVSLRAAWYSQSVEKAEEHVIKSVEAEKERIRRERREQCCGNVLWALLVALMVSALISSIYFSLNGFHGVNNIEQCPAEQRQFEPVNSRLYADQGEDTITPPIKSTSRPTIAPTIPPTTVTRAFSEQPTGEQTFTPSLSTQPSSTDTSIPTPSPTNDFLDTSAPTEGVSPQCTGRRNVLHKIIFDDSEMQGGSLGMTDEVKFAIKTKGAGGIVEEATVYNADFDSANANEHVVCLLRQVCYDVVINERFAALVQDGLTWEIQQIDPGDVDVDIQSPIVVASGGLPGAITESCSFTVPLINSSRQPTCKTTCSARKEQDIPTCKSSSTLHELAFLTNADDKSFPEEMTDAEIKISARLPSGTSRIIRTVTGADLNSQKHYFCLREDRCYSVTVEFPTESFIKNENTVEWQMRKVLTGQRAGEIETPIASGVIAPPALQGPGDAPIRQCTFSLSTGSNGVDGSVSNCPSTCASDNIFDEGSQKSSIQDMCKGWKEVLHEVVLAATAGNSRMNSAILTIKQGAANAAGGKVVYSLPFGSVDKTKYVCLKRQQCFSAFLDGVSVGDEIGGSWRIQEAKTSHEEPPIIIASGDTAAKECKFTVVLKNQENEPACPTTCASEGTPWHEAQPHLTGRNTFDVQQQHDKGLAPTGADNLGHSTRQRNWAPH</sequence>
<keyword evidence="4" id="KW-1003">Cell membrane</keyword>
<protein>
    <submittedName>
        <fullName evidence="15">Uncharacterized protein</fullName>
    </submittedName>
</protein>
<dbReference type="EMBL" id="HBKQ01030395">
    <property type="protein sequence ID" value="CAE2249735.1"/>
    <property type="molecule type" value="Transcribed_RNA"/>
</dbReference>
<accession>A0A7S4J3H6</accession>
<keyword evidence="5 14" id="KW-0812">Transmembrane</keyword>
<keyword evidence="7" id="KW-0406">Ion transport</keyword>
<feature type="compositionally biased region" description="Polar residues" evidence="13">
    <location>
        <begin position="1312"/>
        <end position="1323"/>
    </location>
</feature>
<name>A0A7S4J3H6_9STRA</name>
<dbReference type="Pfam" id="PF04906">
    <property type="entry name" value="Tweety"/>
    <property type="match status" value="1"/>
</dbReference>
<feature type="region of interest" description="Disordered" evidence="13">
    <location>
        <begin position="785"/>
        <end position="831"/>
    </location>
</feature>
<feature type="region of interest" description="Disordered" evidence="13">
    <location>
        <begin position="758"/>
        <end position="777"/>
    </location>
</feature>
<dbReference type="PANTHER" id="PTHR12424">
    <property type="entry name" value="TWEETY-RELATED"/>
    <property type="match status" value="1"/>
</dbReference>
<keyword evidence="3" id="KW-0813">Transport</keyword>
<evidence type="ECO:0000256" key="4">
    <source>
        <dbReference type="ARBA" id="ARBA00022475"/>
    </source>
</evidence>
<comment type="similarity">
    <text evidence="2">Belongs to the tweety family.</text>
</comment>
<organism evidence="15">
    <name type="scientific">Odontella aurita</name>
    <dbReference type="NCBI Taxonomy" id="265563"/>
    <lineage>
        <taxon>Eukaryota</taxon>
        <taxon>Sar</taxon>
        <taxon>Stramenopiles</taxon>
        <taxon>Ochrophyta</taxon>
        <taxon>Bacillariophyta</taxon>
        <taxon>Mediophyceae</taxon>
        <taxon>Biddulphiophycidae</taxon>
        <taxon>Eupodiscales</taxon>
        <taxon>Odontellaceae</taxon>
        <taxon>Odontella</taxon>
    </lineage>
</organism>
<evidence type="ECO:0000256" key="8">
    <source>
        <dbReference type="ARBA" id="ARBA00023136"/>
    </source>
</evidence>
<feature type="region of interest" description="Disordered" evidence="13">
    <location>
        <begin position="1296"/>
        <end position="1323"/>
    </location>
</feature>
<feature type="compositionally biased region" description="Low complexity" evidence="13">
    <location>
        <begin position="799"/>
        <end position="810"/>
    </location>
</feature>
<gene>
    <name evidence="15" type="ORF">OAUR00152_LOCUS20680</name>
</gene>
<keyword evidence="8 14" id="KW-0472">Membrane</keyword>
<dbReference type="PANTHER" id="PTHR12424:SF19">
    <property type="entry name" value="INTEGRASE ZINC-BINDING DOMAIN-CONTAINING PROTEIN"/>
    <property type="match status" value="1"/>
</dbReference>
<feature type="compositionally biased region" description="Polar residues" evidence="13">
    <location>
        <begin position="785"/>
        <end position="798"/>
    </location>
</feature>
<dbReference type="GO" id="GO:0005886">
    <property type="term" value="C:plasma membrane"/>
    <property type="evidence" value="ECO:0007669"/>
    <property type="project" value="UniProtKB-SubCell"/>
</dbReference>
<evidence type="ECO:0000256" key="14">
    <source>
        <dbReference type="SAM" id="Phobius"/>
    </source>
</evidence>
<comment type="subcellular location">
    <subcellularLocation>
        <location evidence="1">Cell membrane</location>
        <topology evidence="1">Multi-pass membrane protein</topology>
    </subcellularLocation>
</comment>
<evidence type="ECO:0000256" key="11">
    <source>
        <dbReference type="ARBA" id="ARBA00023214"/>
    </source>
</evidence>
<keyword evidence="6 14" id="KW-1133">Transmembrane helix</keyword>
<evidence type="ECO:0000313" key="15">
    <source>
        <dbReference type="EMBL" id="CAE2249735.1"/>
    </source>
</evidence>
<evidence type="ECO:0000256" key="5">
    <source>
        <dbReference type="ARBA" id="ARBA00022692"/>
    </source>
</evidence>
<dbReference type="InterPro" id="IPR006990">
    <property type="entry name" value="Tweety"/>
</dbReference>
<evidence type="ECO:0000256" key="6">
    <source>
        <dbReference type="ARBA" id="ARBA00022989"/>
    </source>
</evidence>
<keyword evidence="11" id="KW-0868">Chloride</keyword>
<keyword evidence="9" id="KW-0869">Chloride channel</keyword>
<feature type="compositionally biased region" description="Polar residues" evidence="13">
    <location>
        <begin position="816"/>
        <end position="831"/>
    </location>
</feature>
<reference evidence="15" key="1">
    <citation type="submission" date="2021-01" db="EMBL/GenBank/DDBJ databases">
        <authorList>
            <person name="Corre E."/>
            <person name="Pelletier E."/>
            <person name="Niang G."/>
            <person name="Scheremetjew M."/>
            <person name="Finn R."/>
            <person name="Kale V."/>
            <person name="Holt S."/>
            <person name="Cochrane G."/>
            <person name="Meng A."/>
            <person name="Brown T."/>
            <person name="Cohen L."/>
        </authorList>
    </citation>
    <scope>NUCLEOTIDE SEQUENCE</scope>
    <source>
        <strain evidence="15">Isolate 1302-5</strain>
    </source>
</reference>
<feature type="transmembrane region" description="Helical" evidence="14">
    <location>
        <begin position="260"/>
        <end position="282"/>
    </location>
</feature>
<dbReference type="GO" id="GO:0034707">
    <property type="term" value="C:chloride channel complex"/>
    <property type="evidence" value="ECO:0007669"/>
    <property type="project" value="UniProtKB-KW"/>
</dbReference>
<feature type="compositionally biased region" description="Low complexity" evidence="13">
    <location>
        <begin position="765"/>
        <end position="777"/>
    </location>
</feature>
<evidence type="ECO:0000256" key="9">
    <source>
        <dbReference type="ARBA" id="ARBA00023173"/>
    </source>
</evidence>
<evidence type="ECO:0000256" key="12">
    <source>
        <dbReference type="ARBA" id="ARBA00023303"/>
    </source>
</evidence>